<dbReference type="CDD" id="cd05840">
    <property type="entry name" value="PWWP_ScIOC4-like"/>
    <property type="match status" value="1"/>
</dbReference>
<dbReference type="InterPro" id="IPR035503">
    <property type="entry name" value="IOC4-like_PWWP"/>
</dbReference>
<organism evidence="3 4">
    <name type="scientific">Zygosaccharomyces bailii (strain CLIB 213 / ATCC 58445 / CBS 680 / BCRC 21525 / NBRC 1098 / NCYC 1416 / NRRL Y-2227)</name>
    <dbReference type="NCBI Taxonomy" id="1333698"/>
    <lineage>
        <taxon>Eukaryota</taxon>
        <taxon>Fungi</taxon>
        <taxon>Dikarya</taxon>
        <taxon>Ascomycota</taxon>
        <taxon>Saccharomycotina</taxon>
        <taxon>Saccharomycetes</taxon>
        <taxon>Saccharomycetales</taxon>
        <taxon>Saccharomycetaceae</taxon>
        <taxon>Zygosaccharomyces</taxon>
    </lineage>
</organism>
<dbReference type="PROSITE" id="PS50812">
    <property type="entry name" value="PWWP"/>
    <property type="match status" value="1"/>
</dbReference>
<evidence type="ECO:0000313" key="3">
    <source>
        <dbReference type="EMBL" id="CDF91990.1"/>
    </source>
</evidence>
<evidence type="ECO:0000313" key="4">
    <source>
        <dbReference type="Proteomes" id="UP000019375"/>
    </source>
</evidence>
<dbReference type="SUPFAM" id="SSF63748">
    <property type="entry name" value="Tudor/PWWP/MBT"/>
    <property type="match status" value="1"/>
</dbReference>
<dbReference type="EMBL" id="HG316470">
    <property type="protein sequence ID" value="CDF91990.1"/>
    <property type="molecule type" value="Genomic_DNA"/>
</dbReference>
<name>A0A8J2TBU8_ZYGB2</name>
<dbReference type="AlphaFoldDB" id="A0A8J2TBU8"/>
<feature type="compositionally biased region" description="Acidic residues" evidence="1">
    <location>
        <begin position="142"/>
        <end position="178"/>
    </location>
</feature>
<evidence type="ECO:0000259" key="2">
    <source>
        <dbReference type="PROSITE" id="PS50812"/>
    </source>
</evidence>
<dbReference type="OrthoDB" id="62853at2759"/>
<feature type="compositionally biased region" description="Acidic residues" evidence="1">
    <location>
        <begin position="215"/>
        <end position="224"/>
    </location>
</feature>
<dbReference type="Proteomes" id="UP000019375">
    <property type="component" value="Unassembled WGS sequence"/>
</dbReference>
<proteinExistence type="predicted"/>
<protein>
    <submittedName>
        <fullName evidence="3">ZYBA0S17-00562g1_1</fullName>
    </submittedName>
</protein>
<feature type="region of interest" description="Disordered" evidence="1">
    <location>
        <begin position="142"/>
        <end position="240"/>
    </location>
</feature>
<accession>A0A8J2TBU8</accession>
<evidence type="ECO:0000256" key="1">
    <source>
        <dbReference type="SAM" id="MobiDB-lite"/>
    </source>
</evidence>
<reference evidence="4" key="1">
    <citation type="journal article" date="2013" name="Genome Announc.">
        <title>Genome sequence of the food spoilage yeast Zygosaccharomyces bailii CLIB 213(T).</title>
        <authorList>
            <person name="Galeote V."/>
            <person name="Bigey F."/>
            <person name="Devillers H."/>
            <person name="Neuveglise C."/>
            <person name="Dequin S."/>
        </authorList>
    </citation>
    <scope>NUCLEOTIDE SEQUENCE [LARGE SCALE GENOMIC DNA]</scope>
    <source>
        <strain evidence="4">CLIB 213 / ATCC 58445 / CBS 680 / CCRC 21525 / NBRC 1098 / NCYC 1416 / NRRL Y-2227</strain>
    </source>
</reference>
<feature type="compositionally biased region" description="Basic residues" evidence="1">
    <location>
        <begin position="202"/>
        <end position="211"/>
    </location>
</feature>
<dbReference type="Pfam" id="PF00855">
    <property type="entry name" value="PWWP"/>
    <property type="match status" value="1"/>
</dbReference>
<gene>
    <name evidence="3" type="ORF">BN860_00562g</name>
</gene>
<dbReference type="Gene3D" id="2.30.30.140">
    <property type="match status" value="1"/>
</dbReference>
<keyword evidence="4" id="KW-1185">Reference proteome</keyword>
<sequence length="419" mass="48726">MYQPTDVVLAKVKGFPAWPAMIIPTELIPQNVLKGRQKELEDDTDDEDKYIVHSELLKFRKYDGEKSQYCVKFFWDDSYIWLKKADMKPLDAEACEAWLKNSRRKSKKLVQAYQMASRGSHGIDVWEFVEYGSAGKPDEEYVAEEPAEADGEEQEQEEEEEEEEDAADEEAQSEESDDHEIRPTRSSRRQRQKRERENTRATRSRTAKPRGRSSEDEEEEEEDLPPPPPKRSKQKKASQPEFHFEDDQDMYLVGLGPQDLAVQENVSPLVNKLSNKRNMERHVEVKLDITDRLLSVNRMFLDVLLSEDGGTKEESDQPVKKDYEVILDELDLALSTKGSHNEFLTIFQSNNELLINFRVLFNLRRDDLEKLSLWDQFQAIFSSIYEHNFEPDQEPWTLNTDVVVPRDTDEDAIGGTPEK</sequence>
<dbReference type="SMART" id="SM00293">
    <property type="entry name" value="PWWP"/>
    <property type="match status" value="1"/>
</dbReference>
<dbReference type="InterPro" id="IPR000313">
    <property type="entry name" value="PWWP_dom"/>
</dbReference>
<feature type="domain" description="PWWP" evidence="2">
    <location>
        <begin position="4"/>
        <end position="93"/>
    </location>
</feature>